<accession>A0A346RID5</accession>
<sequence>MNKWLFSTNHKDIGTLYFLFGIWSGLVGTSLSLLIRLELGNSLTLIGNDQIYNVIVTAHAFIMIFFMVMPIMIGGFGNWLVPLMLGAPDMAFPRMNNMSFWLLPPSLTLLIMSSIVESGVGTGWTVYPPLSSNIAHGGSSVDLAIFSLHLAGISSILGAVNFISTIINMRPVGMKFEKMPLFVWSVLITAILLLLSLPVLAGAITMLLTDRNLNTSFFDPTGGGDPILYQHLFWFFGHPEVYILILPGFGMISHIISQESGKKETFGTLGMIYAMLAIGLLGFIVWAHHMFTVGMDIDTRAYFTSATMIIAVPTGIKIFSWLATLHGTQMKYSPSMLWALGFVFLFTVGGLTGVILANSSIDIVLHDTYYVVAHFHYVLSMGAVFAIMGGLVHWFPLFTGFNLNSNYLKIQFFIMFIGVNLTFFPQHFLGLSGMPRRYSDYPDAYLLWNKISSIGSLISTISVLYLIYIVWESLISVRLANTSMNQTSSIEWNQNMPPIEHSYSELPMLTNF</sequence>
<evidence type="ECO:0000256" key="3">
    <source>
        <dbReference type="ARBA" id="ARBA00004448"/>
    </source>
</evidence>
<dbReference type="GO" id="GO:0046872">
    <property type="term" value="F:metal ion binding"/>
    <property type="evidence" value="ECO:0007669"/>
    <property type="project" value="UniProtKB-KW"/>
</dbReference>
<dbReference type="AlphaFoldDB" id="A0A346RID5"/>
<proteinExistence type="inferred from homology"/>
<evidence type="ECO:0000256" key="15">
    <source>
        <dbReference type="ARBA" id="ARBA00022842"/>
    </source>
</evidence>
<dbReference type="EMBL" id="MG193444">
    <property type="protein sequence ID" value="AXS65832.1"/>
    <property type="molecule type" value="Genomic_DNA"/>
</dbReference>
<geneLocation type="mitochondrion" evidence="27"/>
<feature type="transmembrane region" description="Helical" evidence="25">
    <location>
        <begin position="144"/>
        <end position="169"/>
    </location>
</feature>
<evidence type="ECO:0000259" key="26">
    <source>
        <dbReference type="PROSITE" id="PS50855"/>
    </source>
</evidence>
<keyword evidence="18 25" id="KW-1133">Transmembrane helix</keyword>
<dbReference type="InterPro" id="IPR033944">
    <property type="entry name" value="Cyt_c_oxase_su1_dom"/>
</dbReference>
<feature type="transmembrane region" description="Helical" evidence="25">
    <location>
        <begin position="55"/>
        <end position="81"/>
    </location>
</feature>
<dbReference type="GO" id="GO:0045277">
    <property type="term" value="C:respiratory chain complex IV"/>
    <property type="evidence" value="ECO:0007669"/>
    <property type="project" value="InterPro"/>
</dbReference>
<keyword evidence="14 24" id="KW-0999">Mitochondrion inner membrane</keyword>
<evidence type="ECO:0000256" key="23">
    <source>
        <dbReference type="ARBA" id="ARBA00049512"/>
    </source>
</evidence>
<keyword evidence="20 24" id="KW-0186">Copper</keyword>
<evidence type="ECO:0000256" key="4">
    <source>
        <dbReference type="ARBA" id="ARBA00004673"/>
    </source>
</evidence>
<keyword evidence="15" id="KW-0460">Magnesium</keyword>
<keyword evidence="9 24" id="KW-0813">Transport</keyword>
<evidence type="ECO:0000313" key="27">
    <source>
        <dbReference type="EMBL" id="AXS65832.1"/>
    </source>
</evidence>
<evidence type="ECO:0000256" key="22">
    <source>
        <dbReference type="ARBA" id="ARBA00023136"/>
    </source>
</evidence>
<evidence type="ECO:0000256" key="13">
    <source>
        <dbReference type="ARBA" id="ARBA00022723"/>
    </source>
</evidence>
<dbReference type="GO" id="GO:0004129">
    <property type="term" value="F:cytochrome-c oxidase activity"/>
    <property type="evidence" value="ECO:0007669"/>
    <property type="project" value="UniProtKB-EC"/>
</dbReference>
<protein>
    <recommendedName>
        <fullName evidence="8 24">Cytochrome c oxidase subunit 1</fullName>
        <ecNumber evidence="7 24">7.1.1.9</ecNumber>
    </recommendedName>
</protein>
<organism evidence="27">
    <name type="scientific">Curculionoidea sp. 29 KM-2017</name>
    <dbReference type="NCBI Taxonomy" id="2219413"/>
    <lineage>
        <taxon>Eukaryota</taxon>
        <taxon>Metazoa</taxon>
        <taxon>Ecdysozoa</taxon>
        <taxon>Arthropoda</taxon>
        <taxon>Hexapoda</taxon>
        <taxon>Insecta</taxon>
        <taxon>Pterygota</taxon>
        <taxon>Neoptera</taxon>
        <taxon>Endopterygota</taxon>
        <taxon>Coleoptera</taxon>
        <taxon>Polyphaga</taxon>
        <taxon>Cucujiformia</taxon>
    </lineage>
</organism>
<evidence type="ECO:0000256" key="1">
    <source>
        <dbReference type="ARBA" id="ARBA00001935"/>
    </source>
</evidence>
<comment type="subunit">
    <text evidence="6">Component of the cytochrome c oxidase (complex IV, CIV), a multisubunit enzyme composed of a catalytic core of 3 subunits and several supernumerary subunits. The complex exists as a monomer or a dimer and forms supercomplexes (SCs) in the inner mitochondrial membrane with ubiquinol-cytochrome c oxidoreductase (cytochrome b-c1 complex, complex III, CIII).</text>
</comment>
<evidence type="ECO:0000256" key="8">
    <source>
        <dbReference type="ARBA" id="ARBA00015947"/>
    </source>
</evidence>
<dbReference type="GO" id="GO:0006123">
    <property type="term" value="P:mitochondrial electron transport, cytochrome c to oxygen"/>
    <property type="evidence" value="ECO:0007669"/>
    <property type="project" value="TreeGrafter"/>
</dbReference>
<evidence type="ECO:0000256" key="20">
    <source>
        <dbReference type="ARBA" id="ARBA00023008"/>
    </source>
</evidence>
<dbReference type="PROSITE" id="PS50855">
    <property type="entry name" value="COX1"/>
    <property type="match status" value="1"/>
</dbReference>
<comment type="subcellular location">
    <subcellularLocation>
        <location evidence="3 24">Mitochondrion inner membrane</location>
        <topology evidence="3 24">Multi-pass membrane protein</topology>
    </subcellularLocation>
</comment>
<feature type="transmembrane region" description="Helical" evidence="25">
    <location>
        <begin position="301"/>
        <end position="325"/>
    </location>
</feature>
<evidence type="ECO:0000256" key="7">
    <source>
        <dbReference type="ARBA" id="ARBA00012949"/>
    </source>
</evidence>
<comment type="cofactor">
    <cofactor evidence="2">
        <name>heme</name>
        <dbReference type="ChEBI" id="CHEBI:30413"/>
    </cofactor>
</comment>
<feature type="transmembrane region" description="Helical" evidence="25">
    <location>
        <begin position="377"/>
        <end position="398"/>
    </location>
</feature>
<evidence type="ECO:0000256" key="17">
    <source>
        <dbReference type="ARBA" id="ARBA00022982"/>
    </source>
</evidence>
<evidence type="ECO:0000256" key="11">
    <source>
        <dbReference type="ARBA" id="ARBA00022660"/>
    </source>
</evidence>
<dbReference type="UniPathway" id="UPA00705"/>
<reference evidence="27" key="1">
    <citation type="journal article" date="2018" name="J. ISSAAS">
        <title>The contribution of mitochondrial metagenomics to large-scale data mining and phylogenetic analysis of Coleoptera.</title>
        <authorList>
            <person name="Miller K."/>
            <person name="Linard B."/>
            <person name="Motyka M."/>
            <person name="Bocek M."/>
            <person name="Vogler A.P."/>
        </authorList>
    </citation>
    <scope>NUCLEOTIDE SEQUENCE</scope>
</reference>
<feature type="transmembrane region" description="Helical" evidence="25">
    <location>
        <begin position="102"/>
        <end position="124"/>
    </location>
</feature>
<feature type="transmembrane region" description="Helical" evidence="25">
    <location>
        <begin position="337"/>
        <end position="357"/>
    </location>
</feature>
<comment type="catalytic activity">
    <reaction evidence="23">
        <text>4 Fe(II)-[cytochrome c] + O2 + 8 H(+)(in) = 4 Fe(III)-[cytochrome c] + 2 H2O + 4 H(+)(out)</text>
        <dbReference type="Rhea" id="RHEA:11436"/>
        <dbReference type="Rhea" id="RHEA-COMP:10350"/>
        <dbReference type="Rhea" id="RHEA-COMP:14399"/>
        <dbReference type="ChEBI" id="CHEBI:15377"/>
        <dbReference type="ChEBI" id="CHEBI:15378"/>
        <dbReference type="ChEBI" id="CHEBI:15379"/>
        <dbReference type="ChEBI" id="CHEBI:29033"/>
        <dbReference type="ChEBI" id="CHEBI:29034"/>
        <dbReference type="EC" id="7.1.1.9"/>
    </reaction>
    <physiologicalReaction direction="left-to-right" evidence="23">
        <dbReference type="Rhea" id="RHEA:11437"/>
    </physiologicalReaction>
</comment>
<comment type="pathway">
    <text evidence="4 24">Energy metabolism; oxidative phosphorylation.</text>
</comment>
<evidence type="ECO:0000256" key="2">
    <source>
        <dbReference type="ARBA" id="ARBA00001971"/>
    </source>
</evidence>
<dbReference type="Gene3D" id="1.20.210.10">
    <property type="entry name" value="Cytochrome c oxidase-like, subunit I domain"/>
    <property type="match status" value="1"/>
</dbReference>
<keyword evidence="12 24" id="KW-0812">Transmembrane</keyword>
<comment type="cofactor">
    <cofactor evidence="1">
        <name>Cu cation</name>
        <dbReference type="ChEBI" id="CHEBI:23378"/>
    </cofactor>
</comment>
<feature type="transmembrane region" description="Helical" evidence="25">
    <location>
        <begin position="410"/>
        <end position="431"/>
    </location>
</feature>
<keyword evidence="11 24" id="KW-0679">Respiratory chain</keyword>
<dbReference type="SUPFAM" id="SSF81442">
    <property type="entry name" value="Cytochrome c oxidase subunit I-like"/>
    <property type="match status" value="1"/>
</dbReference>
<dbReference type="InterPro" id="IPR023616">
    <property type="entry name" value="Cyt_c_oxase-like_su1_dom"/>
</dbReference>
<evidence type="ECO:0000256" key="25">
    <source>
        <dbReference type="SAM" id="Phobius"/>
    </source>
</evidence>
<evidence type="ECO:0000256" key="19">
    <source>
        <dbReference type="ARBA" id="ARBA00023004"/>
    </source>
</evidence>
<evidence type="ECO:0000256" key="14">
    <source>
        <dbReference type="ARBA" id="ARBA00022792"/>
    </source>
</evidence>
<dbReference type="PANTHER" id="PTHR10422:SF18">
    <property type="entry name" value="CYTOCHROME C OXIDASE SUBUNIT 1"/>
    <property type="match status" value="1"/>
</dbReference>
<feature type="transmembrane region" description="Helical" evidence="25">
    <location>
        <begin position="228"/>
        <end position="249"/>
    </location>
</feature>
<evidence type="ECO:0000256" key="16">
    <source>
        <dbReference type="ARBA" id="ARBA00022967"/>
    </source>
</evidence>
<keyword evidence="21 24" id="KW-0496">Mitochondrion</keyword>
<dbReference type="FunFam" id="1.20.210.10:FF:000001">
    <property type="entry name" value="Cytochrome c oxidase subunit 1"/>
    <property type="match status" value="1"/>
</dbReference>
<feature type="transmembrane region" description="Helical" evidence="25">
    <location>
        <begin position="181"/>
        <end position="208"/>
    </location>
</feature>
<evidence type="ECO:0000256" key="12">
    <source>
        <dbReference type="ARBA" id="ARBA00022692"/>
    </source>
</evidence>
<dbReference type="InterPro" id="IPR000883">
    <property type="entry name" value="Cyt_C_Oxase_1"/>
</dbReference>
<evidence type="ECO:0000256" key="21">
    <source>
        <dbReference type="ARBA" id="ARBA00023128"/>
    </source>
</evidence>
<dbReference type="GO" id="GO:0005743">
    <property type="term" value="C:mitochondrial inner membrane"/>
    <property type="evidence" value="ECO:0007669"/>
    <property type="project" value="UniProtKB-SubCell"/>
</dbReference>
<dbReference type="PRINTS" id="PR01165">
    <property type="entry name" value="CYCOXIDASEI"/>
</dbReference>
<comment type="similarity">
    <text evidence="5 24">Belongs to the heme-copper respiratory oxidase family.</text>
</comment>
<keyword evidence="10 24" id="KW-0349">Heme</keyword>
<evidence type="ECO:0000256" key="5">
    <source>
        <dbReference type="ARBA" id="ARBA00009578"/>
    </source>
</evidence>
<dbReference type="GO" id="GO:0020037">
    <property type="term" value="F:heme binding"/>
    <property type="evidence" value="ECO:0007669"/>
    <property type="project" value="InterPro"/>
</dbReference>
<dbReference type="CDD" id="cd01663">
    <property type="entry name" value="Cyt_c_Oxidase_I"/>
    <property type="match status" value="1"/>
</dbReference>
<dbReference type="PANTHER" id="PTHR10422">
    <property type="entry name" value="CYTOCHROME C OXIDASE SUBUNIT 1"/>
    <property type="match status" value="1"/>
</dbReference>
<dbReference type="GO" id="GO:0015990">
    <property type="term" value="P:electron transport coupled proton transport"/>
    <property type="evidence" value="ECO:0007669"/>
    <property type="project" value="TreeGrafter"/>
</dbReference>
<evidence type="ECO:0000256" key="6">
    <source>
        <dbReference type="ARBA" id="ARBA00011164"/>
    </source>
</evidence>
<dbReference type="PROSITE" id="PS00077">
    <property type="entry name" value="COX1_CUB"/>
    <property type="match status" value="1"/>
</dbReference>
<keyword evidence="19 24" id="KW-0408">Iron</keyword>
<evidence type="ECO:0000256" key="18">
    <source>
        <dbReference type="ARBA" id="ARBA00022989"/>
    </source>
</evidence>
<feature type="transmembrane region" description="Helical" evidence="25">
    <location>
        <begin position="16"/>
        <end position="35"/>
    </location>
</feature>
<dbReference type="Pfam" id="PF00115">
    <property type="entry name" value="COX1"/>
    <property type="match status" value="1"/>
</dbReference>
<feature type="transmembrane region" description="Helical" evidence="25">
    <location>
        <begin position="270"/>
        <end position="289"/>
    </location>
</feature>
<keyword evidence="16" id="KW-1278">Translocase</keyword>
<name>A0A346RID5_9CUCU</name>
<feature type="transmembrane region" description="Helical" evidence="25">
    <location>
        <begin position="451"/>
        <end position="471"/>
    </location>
</feature>
<comment type="function">
    <text evidence="24">Component of the cytochrome c oxidase, the last enzyme in the mitochondrial electron transport chain which drives oxidative phosphorylation. The respiratory chain contains 3 multisubunit complexes succinate dehydrogenase (complex II, CII), ubiquinol-cytochrome c oxidoreductase (cytochrome b-c1 complex, complex III, CIII) and cytochrome c oxidase (complex IV, CIV), that cooperate to transfer electrons derived from NADH and succinate to molecular oxygen, creating an electrochemical gradient over the inner membrane that drives transmembrane transport and the ATP synthase. Cytochrome c oxidase is the component of the respiratory chain that catalyzes the reduction of oxygen to water. Electrons originating from reduced cytochrome c in the intermembrane space (IMS) are transferred via the dinuclear copper A center (CU(A)) of subunit 2 and heme A of subunit 1 to the active site in subunit 1, a binuclear center (BNC) formed by heme A3 and copper B (CU(B)). The BNC reduces molecular oxygen to 2 water molecules using 4 electrons from cytochrome c in the IMS and 4 protons from the mitochondrial matrix.</text>
</comment>
<gene>
    <name evidence="27" type="primary">cox1</name>
</gene>
<dbReference type="InterPro" id="IPR036927">
    <property type="entry name" value="Cyt_c_oxase-like_su1_sf"/>
</dbReference>
<evidence type="ECO:0000256" key="10">
    <source>
        <dbReference type="ARBA" id="ARBA00022617"/>
    </source>
</evidence>
<keyword evidence="17 24" id="KW-0249">Electron transport</keyword>
<evidence type="ECO:0000256" key="24">
    <source>
        <dbReference type="RuleBase" id="RU000369"/>
    </source>
</evidence>
<keyword evidence="22 24" id="KW-0472">Membrane</keyword>
<keyword evidence="13 24" id="KW-0479">Metal-binding</keyword>
<evidence type="ECO:0000256" key="9">
    <source>
        <dbReference type="ARBA" id="ARBA00022448"/>
    </source>
</evidence>
<feature type="domain" description="Cytochrome oxidase subunit I profile" evidence="26">
    <location>
        <begin position="1"/>
        <end position="510"/>
    </location>
</feature>
<dbReference type="InterPro" id="IPR023615">
    <property type="entry name" value="Cyt_c_Oxase_su1_BS"/>
</dbReference>
<dbReference type="EC" id="7.1.1.9" evidence="7 24"/>